<organism evidence="13 14">
    <name type="scientific">Egicoccus halophilus</name>
    <dbReference type="NCBI Taxonomy" id="1670830"/>
    <lineage>
        <taxon>Bacteria</taxon>
        <taxon>Bacillati</taxon>
        <taxon>Actinomycetota</taxon>
        <taxon>Nitriliruptoria</taxon>
        <taxon>Egicoccales</taxon>
        <taxon>Egicoccaceae</taxon>
        <taxon>Egicoccus</taxon>
    </lineage>
</organism>
<dbReference type="InterPro" id="IPR011262">
    <property type="entry name" value="DNA-dir_RNA_pol_insert"/>
</dbReference>
<evidence type="ECO:0000313" key="13">
    <source>
        <dbReference type="EMBL" id="GGI05878.1"/>
    </source>
</evidence>
<feature type="domain" description="DNA-directed RNA polymerase RpoA/D/Rpb3-type" evidence="12">
    <location>
        <begin position="41"/>
        <end position="258"/>
    </location>
</feature>
<accession>A0A8J3A7P6</accession>
<comment type="similarity">
    <text evidence="1 11">Belongs to the RNA polymerase alpha chain family.</text>
</comment>
<dbReference type="RefSeq" id="WP_268234455.1">
    <property type="nucleotide sequence ID" value="NZ_BMHA01000005.1"/>
</dbReference>
<dbReference type="GO" id="GO:0000428">
    <property type="term" value="C:DNA-directed RNA polymerase complex"/>
    <property type="evidence" value="ECO:0007669"/>
    <property type="project" value="UniProtKB-KW"/>
</dbReference>
<keyword evidence="6 11" id="KW-0548">Nucleotidyltransferase</keyword>
<evidence type="ECO:0000256" key="8">
    <source>
        <dbReference type="ARBA" id="ARBA00032524"/>
    </source>
</evidence>
<dbReference type="EMBL" id="BMHA01000005">
    <property type="protein sequence ID" value="GGI05878.1"/>
    <property type="molecule type" value="Genomic_DNA"/>
</dbReference>
<feature type="region of interest" description="Alpha N-terminal domain (alpha-NTD)" evidence="11">
    <location>
        <begin position="1"/>
        <end position="259"/>
    </location>
</feature>
<evidence type="ECO:0000256" key="3">
    <source>
        <dbReference type="ARBA" id="ARBA00015972"/>
    </source>
</evidence>
<gene>
    <name evidence="11 13" type="primary">rpoA</name>
    <name evidence="13" type="ORF">GCM10011354_16290</name>
</gene>
<dbReference type="InterPro" id="IPR011263">
    <property type="entry name" value="DNA-dir_RNA_pol_RpoA/D/Rpb3"/>
</dbReference>
<dbReference type="SUPFAM" id="SSF56553">
    <property type="entry name" value="Insert subdomain of RNA polymerase alpha subunit"/>
    <property type="match status" value="1"/>
</dbReference>
<evidence type="ECO:0000256" key="7">
    <source>
        <dbReference type="ARBA" id="ARBA00023163"/>
    </source>
</evidence>
<comment type="domain">
    <text evidence="11">The N-terminal domain is essential for RNAP assembly and basal transcription, whereas the C-terminal domain is involved in interaction with transcriptional regulators and with upstream promoter elements.</text>
</comment>
<dbReference type="NCBIfam" id="TIGR02027">
    <property type="entry name" value="rpoA"/>
    <property type="match status" value="1"/>
</dbReference>
<dbReference type="Gene3D" id="1.10.150.20">
    <property type="entry name" value="5' to 3' exonuclease, C-terminal subdomain"/>
    <property type="match status" value="1"/>
</dbReference>
<name>A0A8J3A7P6_9ACTN</name>
<dbReference type="Proteomes" id="UP000650511">
    <property type="component" value="Unassembled WGS sequence"/>
</dbReference>
<dbReference type="NCBIfam" id="NF003513">
    <property type="entry name" value="PRK05182.1-2"/>
    <property type="match status" value="1"/>
</dbReference>
<evidence type="ECO:0000256" key="6">
    <source>
        <dbReference type="ARBA" id="ARBA00022695"/>
    </source>
</evidence>
<comment type="catalytic activity">
    <reaction evidence="10 11">
        <text>RNA(n) + a ribonucleoside 5'-triphosphate = RNA(n+1) + diphosphate</text>
        <dbReference type="Rhea" id="RHEA:21248"/>
        <dbReference type="Rhea" id="RHEA-COMP:14527"/>
        <dbReference type="Rhea" id="RHEA-COMP:17342"/>
        <dbReference type="ChEBI" id="CHEBI:33019"/>
        <dbReference type="ChEBI" id="CHEBI:61557"/>
        <dbReference type="ChEBI" id="CHEBI:140395"/>
        <dbReference type="EC" id="2.7.7.6"/>
    </reaction>
</comment>
<evidence type="ECO:0000256" key="11">
    <source>
        <dbReference type="HAMAP-Rule" id="MF_00059"/>
    </source>
</evidence>
<dbReference type="FunFam" id="2.170.120.12:FF:000001">
    <property type="entry name" value="DNA-directed RNA polymerase subunit alpha"/>
    <property type="match status" value="1"/>
</dbReference>
<comment type="function">
    <text evidence="11">DNA-dependent RNA polymerase catalyzes the transcription of DNA into RNA using the four ribonucleoside triphosphates as substrates.</text>
</comment>
<evidence type="ECO:0000256" key="5">
    <source>
        <dbReference type="ARBA" id="ARBA00022679"/>
    </source>
</evidence>
<reference evidence="13" key="2">
    <citation type="submission" date="2020-09" db="EMBL/GenBank/DDBJ databases">
        <authorList>
            <person name="Sun Q."/>
            <person name="Zhou Y."/>
        </authorList>
    </citation>
    <scope>NUCLEOTIDE SEQUENCE</scope>
    <source>
        <strain evidence="13">CGMCC 1.14988</strain>
    </source>
</reference>
<evidence type="ECO:0000256" key="4">
    <source>
        <dbReference type="ARBA" id="ARBA00022478"/>
    </source>
</evidence>
<dbReference type="InterPro" id="IPR011260">
    <property type="entry name" value="RNAP_asu_C"/>
</dbReference>
<keyword evidence="5 11" id="KW-0808">Transferase</keyword>
<dbReference type="Gene3D" id="2.170.120.12">
    <property type="entry name" value="DNA-directed RNA polymerase, insert domain"/>
    <property type="match status" value="1"/>
</dbReference>
<dbReference type="SUPFAM" id="SSF47789">
    <property type="entry name" value="C-terminal domain of RNA polymerase alpha subunit"/>
    <property type="match status" value="1"/>
</dbReference>
<reference evidence="13" key="1">
    <citation type="journal article" date="2014" name="Int. J. Syst. Evol. Microbiol.">
        <title>Complete genome sequence of Corynebacterium casei LMG S-19264T (=DSM 44701T), isolated from a smear-ripened cheese.</title>
        <authorList>
            <consortium name="US DOE Joint Genome Institute (JGI-PGF)"/>
            <person name="Walter F."/>
            <person name="Albersmeier A."/>
            <person name="Kalinowski J."/>
            <person name="Ruckert C."/>
        </authorList>
    </citation>
    <scope>NUCLEOTIDE SEQUENCE</scope>
    <source>
        <strain evidence="13">CGMCC 1.14988</strain>
    </source>
</reference>
<evidence type="ECO:0000256" key="1">
    <source>
        <dbReference type="ARBA" id="ARBA00007123"/>
    </source>
</evidence>
<dbReference type="GO" id="GO:0046983">
    <property type="term" value="F:protein dimerization activity"/>
    <property type="evidence" value="ECO:0007669"/>
    <property type="project" value="InterPro"/>
</dbReference>
<dbReference type="SUPFAM" id="SSF55257">
    <property type="entry name" value="RBP11-like subunits of RNA polymerase"/>
    <property type="match status" value="1"/>
</dbReference>
<dbReference type="Pfam" id="PF01000">
    <property type="entry name" value="RNA_pol_A_bac"/>
    <property type="match status" value="1"/>
</dbReference>
<sequence length="346" mass="37512">MSDFGFYDEDGVISLGETTSGSPFVAYRPRLDEQVVEEGTRSRFTIEPLEPGFGYTIGNSLRRTLLSSVPGAAVTRIRFTSAQAAGPEGGSVLHEFSAIEGVKEDVTDIILNIKDLVVRSDSDEPVEIFLGGDGPGVLTAENIFAPSQVEVVNEDLHIATLNANGHLEMYLTVERGRGYRTADANKRNNDPIGVIAIDSVFSPIRRVAYRVESTRVEQMTNYDRLVLDVETDGSLTPAQALSSAGETLKGLFEQFAGFETSGPGGIVVSPEEALASIGSDPIKQMAIEDLDLSVRSYNCLKREGVATVGELMERTEQDLLEIRNFGSKSVDEVKDKLTELGVALRE</sequence>
<dbReference type="InterPro" id="IPR011773">
    <property type="entry name" value="DNA-dir_RpoA"/>
</dbReference>
<evidence type="ECO:0000256" key="10">
    <source>
        <dbReference type="ARBA" id="ARBA00048552"/>
    </source>
</evidence>
<dbReference type="InterPro" id="IPR036603">
    <property type="entry name" value="RBP11-like"/>
</dbReference>
<evidence type="ECO:0000313" key="14">
    <source>
        <dbReference type="Proteomes" id="UP000650511"/>
    </source>
</evidence>
<keyword evidence="4 11" id="KW-0240">DNA-directed RNA polymerase</keyword>
<dbReference type="GO" id="GO:0003899">
    <property type="term" value="F:DNA-directed RNA polymerase activity"/>
    <property type="evidence" value="ECO:0007669"/>
    <property type="project" value="UniProtKB-UniRule"/>
</dbReference>
<dbReference type="AlphaFoldDB" id="A0A8J3A7P6"/>
<protein>
    <recommendedName>
        <fullName evidence="3 11">DNA-directed RNA polymerase subunit alpha</fullName>
        <shortName evidence="11">RNAP subunit alpha</shortName>
        <ecNumber evidence="2 11">2.7.7.6</ecNumber>
    </recommendedName>
    <alternativeName>
        <fullName evidence="9 11">RNA polymerase subunit alpha</fullName>
    </alternativeName>
    <alternativeName>
        <fullName evidence="8 11">Transcriptase subunit alpha</fullName>
    </alternativeName>
</protein>
<evidence type="ECO:0000259" key="12">
    <source>
        <dbReference type="SMART" id="SM00662"/>
    </source>
</evidence>
<feature type="region of interest" description="Alpha C-terminal domain (alpha-CTD)" evidence="11">
    <location>
        <begin position="280"/>
        <end position="346"/>
    </location>
</feature>
<dbReference type="InterPro" id="IPR036643">
    <property type="entry name" value="RNApol_insert_sf"/>
</dbReference>
<keyword evidence="7 11" id="KW-0804">Transcription</keyword>
<dbReference type="Pfam" id="PF03118">
    <property type="entry name" value="RNA_pol_A_CTD"/>
    <property type="match status" value="1"/>
</dbReference>
<evidence type="ECO:0000256" key="9">
    <source>
        <dbReference type="ARBA" id="ARBA00033070"/>
    </source>
</evidence>
<dbReference type="Gene3D" id="3.30.1360.10">
    <property type="entry name" value="RNA polymerase, RBP11-like subunit"/>
    <property type="match status" value="1"/>
</dbReference>
<comment type="caution">
    <text evidence="13">The sequence shown here is derived from an EMBL/GenBank/DDBJ whole genome shotgun (WGS) entry which is preliminary data.</text>
</comment>
<dbReference type="GO" id="GO:0005737">
    <property type="term" value="C:cytoplasm"/>
    <property type="evidence" value="ECO:0007669"/>
    <property type="project" value="UniProtKB-ARBA"/>
</dbReference>
<dbReference type="Pfam" id="PF01193">
    <property type="entry name" value="RNA_pol_L"/>
    <property type="match status" value="1"/>
</dbReference>
<dbReference type="EC" id="2.7.7.6" evidence="2 11"/>
<comment type="subunit">
    <text evidence="11">Homodimer. The RNAP catalytic core consists of 2 alpha, 1 beta, 1 beta' and 1 omega subunit. When a sigma factor is associated with the core the holoenzyme is formed, which can initiate transcription.</text>
</comment>
<dbReference type="CDD" id="cd06928">
    <property type="entry name" value="RNAP_alpha_NTD"/>
    <property type="match status" value="1"/>
</dbReference>
<dbReference type="SMART" id="SM00662">
    <property type="entry name" value="RPOLD"/>
    <property type="match status" value="1"/>
</dbReference>
<evidence type="ECO:0000256" key="2">
    <source>
        <dbReference type="ARBA" id="ARBA00012418"/>
    </source>
</evidence>
<dbReference type="HAMAP" id="MF_00059">
    <property type="entry name" value="RNApol_bact_RpoA"/>
    <property type="match status" value="1"/>
</dbReference>
<dbReference type="GO" id="GO:0003677">
    <property type="term" value="F:DNA binding"/>
    <property type="evidence" value="ECO:0007669"/>
    <property type="project" value="UniProtKB-UniRule"/>
</dbReference>
<proteinExistence type="inferred from homology"/>
<dbReference type="NCBIfam" id="NF003519">
    <property type="entry name" value="PRK05182.2-5"/>
    <property type="match status" value="1"/>
</dbReference>
<dbReference type="GO" id="GO:0006351">
    <property type="term" value="P:DNA-templated transcription"/>
    <property type="evidence" value="ECO:0007669"/>
    <property type="project" value="UniProtKB-UniRule"/>
</dbReference>
<keyword evidence="14" id="KW-1185">Reference proteome</keyword>